<reference evidence="2 3" key="1">
    <citation type="submission" date="2017-09" db="EMBL/GenBank/DDBJ databases">
        <title>Comparative genomics of rhizobia isolated from Phaseolus vulgaris in China.</title>
        <authorList>
            <person name="Tong W."/>
        </authorList>
    </citation>
    <scope>NUCLEOTIDE SEQUENCE [LARGE SCALE GENOMIC DNA]</scope>
    <source>
        <strain evidence="2 3">C5</strain>
    </source>
</reference>
<accession>A0A2A6J282</accession>
<keyword evidence="3" id="KW-1185">Reference proteome</keyword>
<proteinExistence type="predicted"/>
<feature type="compositionally biased region" description="Basic and acidic residues" evidence="1">
    <location>
        <begin position="121"/>
        <end position="151"/>
    </location>
</feature>
<feature type="region of interest" description="Disordered" evidence="1">
    <location>
        <begin position="110"/>
        <end position="160"/>
    </location>
</feature>
<dbReference type="Proteomes" id="UP000220768">
    <property type="component" value="Unassembled WGS sequence"/>
</dbReference>
<evidence type="ECO:0000256" key="1">
    <source>
        <dbReference type="SAM" id="MobiDB-lite"/>
    </source>
</evidence>
<dbReference type="AlphaFoldDB" id="A0A2A6J282"/>
<dbReference type="EMBL" id="NWSV01000070">
    <property type="protein sequence ID" value="PDS99235.1"/>
    <property type="molecule type" value="Genomic_DNA"/>
</dbReference>
<evidence type="ECO:0000313" key="2">
    <source>
        <dbReference type="EMBL" id="PDS99235.1"/>
    </source>
</evidence>
<sequence length="160" mass="17877">MPVHSAHVGQELEVYYRWHPYFGRKVNVRRVEHRATGQFLKVLGPSGAVVSMAAWMLDPVVCAGMTSGAPQVDLLALSELKRLVTVVAAPPHSRRDDGFAREKVDEAARRARVELGQTDEPDIRTQPDRRDERNGTDESRSDACPDSDAGRRHQHRGACR</sequence>
<protein>
    <submittedName>
        <fullName evidence="2">Uncharacterized protein</fullName>
    </submittedName>
</protein>
<gene>
    <name evidence="2" type="ORF">CO666_33270</name>
</gene>
<name>A0A2A6J282_9HYPH</name>
<comment type="caution">
    <text evidence="2">The sequence shown here is derived from an EMBL/GenBank/DDBJ whole genome shotgun (WGS) entry which is preliminary data.</text>
</comment>
<organism evidence="2 3">
    <name type="scientific">Rhizobium chutanense</name>
    <dbReference type="NCBI Taxonomy" id="2035448"/>
    <lineage>
        <taxon>Bacteria</taxon>
        <taxon>Pseudomonadati</taxon>
        <taxon>Pseudomonadota</taxon>
        <taxon>Alphaproteobacteria</taxon>
        <taxon>Hyphomicrobiales</taxon>
        <taxon>Rhizobiaceae</taxon>
        <taxon>Rhizobium/Agrobacterium group</taxon>
        <taxon>Rhizobium</taxon>
    </lineage>
</organism>
<evidence type="ECO:0000313" key="3">
    <source>
        <dbReference type="Proteomes" id="UP000220768"/>
    </source>
</evidence>